<gene>
    <name evidence="2" type="ORF">SAMN04489713_11036</name>
</gene>
<dbReference type="AlphaFoldDB" id="A0A1I5KKC2"/>
<keyword evidence="1" id="KW-1133">Transmembrane helix</keyword>
<accession>A0A1I5KKC2</accession>
<reference evidence="2 3" key="1">
    <citation type="submission" date="2016-10" db="EMBL/GenBank/DDBJ databases">
        <authorList>
            <person name="de Groot N.N."/>
        </authorList>
    </citation>
    <scope>NUCLEOTIDE SEQUENCE [LARGE SCALE GENOMIC DNA]</scope>
    <source>
        <strain evidence="2 3">DSM 43067</strain>
    </source>
</reference>
<evidence type="ECO:0000313" key="3">
    <source>
        <dbReference type="Proteomes" id="UP000183413"/>
    </source>
</evidence>
<dbReference type="RefSeq" id="WP_075022517.1">
    <property type="nucleotide sequence ID" value="NZ_FOVH01000010.1"/>
</dbReference>
<evidence type="ECO:0000256" key="1">
    <source>
        <dbReference type="SAM" id="Phobius"/>
    </source>
</evidence>
<protein>
    <submittedName>
        <fullName evidence="2">Uncharacterized protein</fullName>
    </submittedName>
</protein>
<proteinExistence type="predicted"/>
<keyword evidence="1" id="KW-0472">Membrane</keyword>
<dbReference type="Proteomes" id="UP000183413">
    <property type="component" value="Unassembled WGS sequence"/>
</dbReference>
<dbReference type="EMBL" id="FOVH01000010">
    <property type="protein sequence ID" value="SFO85524.1"/>
    <property type="molecule type" value="Genomic_DNA"/>
</dbReference>
<sequence>MDEMQMLRKYHDARPGPSPEVVAEARVRLRERARTPARPAPRRRYVVGAAAVATAAVAIVPLGTLGGGSGGGRAYAAEPLPDGRIKVTMDDLTGPPEVIQRRLDGVERKLAALGVKADIELQPVHMRCSNIPRGELDQETNRHTTAVDDGWLLPNRDKRAIFYVHPERVKPGNTLVWTLSVHGPKGAFSVAFSIYQVRGPVKPCDPVPLPQLERFLGGGGPRPPR</sequence>
<keyword evidence="1" id="KW-0812">Transmembrane</keyword>
<dbReference type="eggNOG" id="ENOG5030PD5">
    <property type="taxonomic scope" value="Bacteria"/>
</dbReference>
<name>A0A1I5KKC2_9ACTN</name>
<dbReference type="InParanoid" id="A0A1I5KKC2"/>
<dbReference type="STRING" id="1993.SAMN04489713_11036"/>
<keyword evidence="3" id="KW-1185">Reference proteome</keyword>
<feature type="transmembrane region" description="Helical" evidence="1">
    <location>
        <begin position="45"/>
        <end position="65"/>
    </location>
</feature>
<evidence type="ECO:0000313" key="2">
    <source>
        <dbReference type="EMBL" id="SFO85524.1"/>
    </source>
</evidence>
<organism evidence="2 3">
    <name type="scientific">Actinomadura madurae</name>
    <dbReference type="NCBI Taxonomy" id="1993"/>
    <lineage>
        <taxon>Bacteria</taxon>
        <taxon>Bacillati</taxon>
        <taxon>Actinomycetota</taxon>
        <taxon>Actinomycetes</taxon>
        <taxon>Streptosporangiales</taxon>
        <taxon>Thermomonosporaceae</taxon>
        <taxon>Actinomadura</taxon>
    </lineage>
</organism>